<dbReference type="InterPro" id="IPR022764">
    <property type="entry name" value="Peptidase_S54_rhomboid_dom"/>
</dbReference>
<evidence type="ECO:0000256" key="4">
    <source>
        <dbReference type="ARBA" id="ARBA00022801"/>
    </source>
</evidence>
<dbReference type="Gene3D" id="1.20.1540.10">
    <property type="entry name" value="Rhomboid-like"/>
    <property type="match status" value="1"/>
</dbReference>
<evidence type="ECO:0000313" key="10">
    <source>
        <dbReference type="EMBL" id="RKS80346.1"/>
    </source>
</evidence>
<gene>
    <name evidence="10" type="ORF">CLV35_0775</name>
</gene>
<dbReference type="PANTHER" id="PTHR43731:SF14">
    <property type="entry name" value="PRESENILIN-ASSOCIATED RHOMBOID-LIKE PROTEIN, MITOCHONDRIAL"/>
    <property type="match status" value="1"/>
</dbReference>
<dbReference type="PANTHER" id="PTHR43731">
    <property type="entry name" value="RHOMBOID PROTEASE"/>
    <property type="match status" value="1"/>
</dbReference>
<organism evidence="10 11">
    <name type="scientific">Motilibacter peucedani</name>
    <dbReference type="NCBI Taxonomy" id="598650"/>
    <lineage>
        <taxon>Bacteria</taxon>
        <taxon>Bacillati</taxon>
        <taxon>Actinomycetota</taxon>
        <taxon>Actinomycetes</taxon>
        <taxon>Motilibacterales</taxon>
        <taxon>Motilibacteraceae</taxon>
        <taxon>Motilibacter</taxon>
    </lineage>
</organism>
<dbReference type="GO" id="GO:0004252">
    <property type="term" value="F:serine-type endopeptidase activity"/>
    <property type="evidence" value="ECO:0007669"/>
    <property type="project" value="InterPro"/>
</dbReference>
<keyword evidence="3 8" id="KW-0812">Transmembrane</keyword>
<dbReference type="InParanoid" id="A0A420XU28"/>
<name>A0A420XU28_9ACTN</name>
<dbReference type="OrthoDB" id="9807874at2"/>
<accession>A0A420XU28</accession>
<evidence type="ECO:0000256" key="7">
    <source>
        <dbReference type="SAM" id="MobiDB-lite"/>
    </source>
</evidence>
<keyword evidence="10" id="KW-0645">Protease</keyword>
<reference evidence="10 11" key="1">
    <citation type="submission" date="2018-10" db="EMBL/GenBank/DDBJ databases">
        <title>Genomic Encyclopedia of Archaeal and Bacterial Type Strains, Phase II (KMG-II): from individual species to whole genera.</title>
        <authorList>
            <person name="Goeker M."/>
        </authorList>
    </citation>
    <scope>NUCLEOTIDE SEQUENCE [LARGE SCALE GENOMIC DNA]</scope>
    <source>
        <strain evidence="10 11">RP-AC37</strain>
    </source>
</reference>
<keyword evidence="6 8" id="KW-0472">Membrane</keyword>
<feature type="transmembrane region" description="Helical" evidence="8">
    <location>
        <begin position="270"/>
        <end position="289"/>
    </location>
</feature>
<evidence type="ECO:0000259" key="9">
    <source>
        <dbReference type="Pfam" id="PF01694"/>
    </source>
</evidence>
<dbReference type="FunCoup" id="A0A420XU28">
    <property type="interactions" value="221"/>
</dbReference>
<comment type="similarity">
    <text evidence="2">Belongs to the peptidase S54 family.</text>
</comment>
<feature type="transmembrane region" description="Helical" evidence="8">
    <location>
        <begin position="224"/>
        <end position="241"/>
    </location>
</feature>
<feature type="domain" description="Peptidase S54 rhomboid" evidence="9">
    <location>
        <begin position="130"/>
        <end position="261"/>
    </location>
</feature>
<dbReference type="GO" id="GO:0016020">
    <property type="term" value="C:membrane"/>
    <property type="evidence" value="ECO:0007669"/>
    <property type="project" value="UniProtKB-SubCell"/>
</dbReference>
<feature type="transmembrane region" description="Helical" evidence="8">
    <location>
        <begin position="195"/>
        <end position="212"/>
    </location>
</feature>
<dbReference type="GO" id="GO:0006508">
    <property type="term" value="P:proteolysis"/>
    <property type="evidence" value="ECO:0007669"/>
    <property type="project" value="UniProtKB-KW"/>
</dbReference>
<proteinExistence type="inferred from homology"/>
<feature type="region of interest" description="Disordered" evidence="7">
    <location>
        <begin position="1"/>
        <end position="22"/>
    </location>
</feature>
<evidence type="ECO:0000256" key="3">
    <source>
        <dbReference type="ARBA" id="ARBA00022692"/>
    </source>
</evidence>
<evidence type="ECO:0000256" key="2">
    <source>
        <dbReference type="ARBA" id="ARBA00009045"/>
    </source>
</evidence>
<dbReference type="EMBL" id="RBWV01000009">
    <property type="protein sequence ID" value="RKS80346.1"/>
    <property type="molecule type" value="Genomic_DNA"/>
</dbReference>
<feature type="transmembrane region" description="Helical" evidence="8">
    <location>
        <begin position="247"/>
        <end position="263"/>
    </location>
</feature>
<comment type="subcellular location">
    <subcellularLocation>
        <location evidence="1">Membrane</location>
        <topology evidence="1">Multi-pass membrane protein</topology>
    </subcellularLocation>
</comment>
<keyword evidence="4" id="KW-0378">Hydrolase</keyword>
<keyword evidence="5 8" id="KW-1133">Transmembrane helix</keyword>
<feature type="transmembrane region" description="Helical" evidence="8">
    <location>
        <begin position="139"/>
        <end position="159"/>
    </location>
</feature>
<protein>
    <submittedName>
        <fullName evidence="10">Membrane associated rhomboid family serine protease</fullName>
    </submittedName>
</protein>
<evidence type="ECO:0000256" key="6">
    <source>
        <dbReference type="ARBA" id="ARBA00023136"/>
    </source>
</evidence>
<keyword evidence="11" id="KW-1185">Reference proteome</keyword>
<dbReference type="RefSeq" id="WP_121192044.1">
    <property type="nucleotide sequence ID" value="NZ_RBWV01000009.1"/>
</dbReference>
<feature type="compositionally biased region" description="Low complexity" evidence="7">
    <location>
        <begin position="1"/>
        <end position="14"/>
    </location>
</feature>
<evidence type="ECO:0000256" key="5">
    <source>
        <dbReference type="ARBA" id="ARBA00022989"/>
    </source>
</evidence>
<evidence type="ECO:0000313" key="11">
    <source>
        <dbReference type="Proteomes" id="UP000281955"/>
    </source>
</evidence>
<comment type="caution">
    <text evidence="10">The sequence shown here is derived from an EMBL/GenBank/DDBJ whole genome shotgun (WGS) entry which is preliminary data.</text>
</comment>
<dbReference type="Proteomes" id="UP000281955">
    <property type="component" value="Unassembled WGS sequence"/>
</dbReference>
<sequence length="326" mass="34201">MTQPDQPEQPGQPAGAPPAAEPTCYRHPDRVTYVRCTRCNRPICPEDMIPAAVGFQCPDDVREGNRGVRTPRTPFGGRATSDPAWVTKVLIGVNVVLLLLTTTDSSIAPRFWMYSGGPSFGGFSAGLASGQWYRLVTAAFLHQNLLHLLFNMYALWLFGPPLEAALGRVRFAALYLLGAVCGVAASYAFSSLGSASLGASGAVFALFAAHLVVNRRLGRESSGLWTLLAVNVALGFVMNGVDWRAHAGGFVGGALAAAALVYAPAARRALVQGVALVAVLLAALALTTWRTVDVLGQFGAGTSASTVAACELRHPAGTQGFLDCIS</sequence>
<dbReference type="AlphaFoldDB" id="A0A420XU28"/>
<evidence type="ECO:0000256" key="1">
    <source>
        <dbReference type="ARBA" id="ARBA00004141"/>
    </source>
</evidence>
<dbReference type="InterPro" id="IPR050925">
    <property type="entry name" value="Rhomboid_protease_S54"/>
</dbReference>
<dbReference type="SUPFAM" id="SSF144091">
    <property type="entry name" value="Rhomboid-like"/>
    <property type="match status" value="1"/>
</dbReference>
<dbReference type="Pfam" id="PF01694">
    <property type="entry name" value="Rhomboid"/>
    <property type="match status" value="1"/>
</dbReference>
<dbReference type="InterPro" id="IPR035952">
    <property type="entry name" value="Rhomboid-like_sf"/>
</dbReference>
<evidence type="ECO:0000256" key="8">
    <source>
        <dbReference type="SAM" id="Phobius"/>
    </source>
</evidence>
<feature type="transmembrane region" description="Helical" evidence="8">
    <location>
        <begin position="171"/>
        <end position="189"/>
    </location>
</feature>